<sequence>MASNALVIFANGGHMPVDPAALEQAGLEALAPRLQARYDAVHTLMDESTRLGFLADIIPVRLLGYTNVISPGDVCLMLGIALTVLEGALRAKRGSRAP</sequence>
<proteinExistence type="predicted"/>
<evidence type="ECO:0000313" key="2">
    <source>
        <dbReference type="Proteomes" id="UP000265800"/>
    </source>
</evidence>
<protein>
    <submittedName>
        <fullName evidence="1">Uncharacterized protein</fullName>
    </submittedName>
</protein>
<accession>A0A399EIR3</accession>
<evidence type="ECO:0000313" key="1">
    <source>
        <dbReference type="EMBL" id="RIH83556.1"/>
    </source>
</evidence>
<dbReference type="EMBL" id="QWKZ01000078">
    <property type="protein sequence ID" value="RIH83556.1"/>
    <property type="molecule type" value="Genomic_DNA"/>
</dbReference>
<reference evidence="1 2" key="1">
    <citation type="submission" date="2018-08" db="EMBL/GenBank/DDBJ databases">
        <title>Meiothermus luteus KCTC 52599 genome sequencing project.</title>
        <authorList>
            <person name="Da Costa M.S."/>
            <person name="Albuquerque L."/>
            <person name="Raposo P."/>
            <person name="Froufe H.J.C."/>
            <person name="Barroso C.S."/>
            <person name="Egas C."/>
        </authorList>
    </citation>
    <scope>NUCLEOTIDE SEQUENCE [LARGE SCALE GENOMIC DNA]</scope>
    <source>
        <strain evidence="1 2">KCTC 52599</strain>
    </source>
</reference>
<name>A0A399EIR3_9DEIN</name>
<dbReference type="Proteomes" id="UP000265800">
    <property type="component" value="Unassembled WGS sequence"/>
</dbReference>
<dbReference type="AlphaFoldDB" id="A0A399EIR3"/>
<gene>
    <name evidence="1" type="ORF">Mlute_02169</name>
</gene>
<comment type="caution">
    <text evidence="1">The sequence shown here is derived from an EMBL/GenBank/DDBJ whole genome shotgun (WGS) entry which is preliminary data.</text>
</comment>
<dbReference type="InterPro" id="IPR035168">
    <property type="entry name" value="DUF5317"/>
</dbReference>
<organism evidence="1 2">
    <name type="scientific">Meiothermus luteus</name>
    <dbReference type="NCBI Taxonomy" id="2026184"/>
    <lineage>
        <taxon>Bacteria</taxon>
        <taxon>Thermotogati</taxon>
        <taxon>Deinococcota</taxon>
        <taxon>Deinococci</taxon>
        <taxon>Thermales</taxon>
        <taxon>Thermaceae</taxon>
        <taxon>Meiothermus</taxon>
    </lineage>
</organism>
<keyword evidence="2" id="KW-1185">Reference proteome</keyword>
<dbReference type="Pfam" id="PF17248">
    <property type="entry name" value="DUF5317"/>
    <property type="match status" value="1"/>
</dbReference>